<feature type="compositionally biased region" description="Polar residues" evidence="2">
    <location>
        <begin position="1019"/>
        <end position="1028"/>
    </location>
</feature>
<comment type="caution">
    <text evidence="4">The sequence shown here is derived from an EMBL/GenBank/DDBJ whole genome shotgun (WGS) entry which is preliminary data.</text>
</comment>
<dbReference type="Gene3D" id="2.160.20.10">
    <property type="entry name" value="Single-stranded right-handed beta-helix, Pectin lyase-like"/>
    <property type="match status" value="1"/>
</dbReference>
<gene>
    <name evidence="4" type="primary">Tmem2_0</name>
    <name evidence="4" type="ORF">FJT64_006662</name>
</gene>
<reference evidence="4 5" key="1">
    <citation type="submission" date="2019-07" db="EMBL/GenBank/DDBJ databases">
        <title>Draft genome assembly of a fouling barnacle, Amphibalanus amphitrite (Darwin, 1854): The first reference genome for Thecostraca.</title>
        <authorList>
            <person name="Kim W."/>
        </authorList>
    </citation>
    <scope>NUCLEOTIDE SEQUENCE [LARGE SCALE GENOMIC DNA]</scope>
    <source>
        <strain evidence="4">SNU_AA5</strain>
        <tissue evidence="4">Soma without cirri and trophi</tissue>
    </source>
</reference>
<dbReference type="SMART" id="SM01225">
    <property type="entry name" value="G8"/>
    <property type="match status" value="1"/>
</dbReference>
<sequence length="1028" mass="113560">MNVPAEGEAVVVSEPMLLDTATPDLLSVTVEAGGRLVFDPAADLAKLAAEWIKVAGELHVGAEDCPFTGQAEIELLGKKNVTVGVQVHDHGAEFKALVVVDGGRLEVHGQPRQAWTRLQTTLPQTTRELVVGDALFNHRETENVAHWYRGFMGYQFNSTGQPVRYMRLRRSCDFSDLVTMQGSVVLLVVQRKVELDRDQQLEHAADAFEQVCYGGGQRSHLRDLSLGETVAWAAICHVGHPENTVEELGHPEGDNSVTSRLVKQVGDVEYLAQSVTRLTSDWPYEIDMLTYTAGNVPDAHIVLDVSSNVSDWRAGDTVAITSTDYDWRQAEEFTLLDCPDCSATQIMIGWPVRWTHWGETTDGVNMGAEVGLLNRNVRIHGRMEDACYGDNHCGRFNFDTFGGQIKVFANFASVRIVNAEIFHMGQNSVLGAYPIHFHMCGDVDTTRELRAYVRSNAIHHTFARCVTVHGTSGLLVEGNMAYDHFGHCFFLEDGSEKRTVFRNNLGFSTRRTTLTPSDHGRASTFWITNPLTTMEGNVAGGSEGWGIWYTFPRKPIGPSAALDVMEHNEAMKTPLDPFIDNVAHSNNEYGLHFDGVLRSNGHIHGGFNYDPREDPLNATSPTVVVTLDGFTAFKNYKSVWLRMSRVVAKRFNIAESVEGVVFAWSGAGEKRLEDSLIVGETANKGRPEGWIRLTNGTSIWWDRQIRMNGADNALPIIGVIFHDTIMSLNRVTFDRFESNIVRPSGGIGMRRKIRHYTSPVNSVSGLVFRYADPLEGNRAFDASEGRGFADLAGNIQNVIRDLDGSLTTYANSTVVKPYDIHLNARCAPVPQWNLYVCPTMFTKLLFMWWDRSVGNLNTFLTRNDGSATFTCGVNFQNSYALNSQEGYIVHFNTSVPRYFKIRLAGVEAGVVQTVGLCIGKGVTPLTVEMNSVPVPSFDSLDDQGADVHWYLDTEAGVLFFRFSSPYHRTADTVDECPGQDGKPAGCPEVLVVLPSSNTDGDCSGRAYPAYSTEPLDSTGGLTTPDFTA</sequence>
<dbReference type="InterPro" id="IPR012334">
    <property type="entry name" value="Pectin_lyas_fold"/>
</dbReference>
<evidence type="ECO:0000313" key="4">
    <source>
        <dbReference type="EMBL" id="KAF0295859.1"/>
    </source>
</evidence>
<name>A0A6A4VSC9_AMPAM</name>
<protein>
    <submittedName>
        <fullName evidence="4">Cell surface hyaluronidase</fullName>
    </submittedName>
</protein>
<keyword evidence="5" id="KW-1185">Reference proteome</keyword>
<dbReference type="InterPro" id="IPR052252">
    <property type="entry name" value="CEMIP/CEMIP2"/>
</dbReference>
<dbReference type="EMBL" id="VIIS01001593">
    <property type="protein sequence ID" value="KAF0295859.1"/>
    <property type="molecule type" value="Genomic_DNA"/>
</dbReference>
<dbReference type="Proteomes" id="UP000440578">
    <property type="component" value="Unassembled WGS sequence"/>
</dbReference>
<evidence type="ECO:0000256" key="1">
    <source>
        <dbReference type="ARBA" id="ARBA00023180"/>
    </source>
</evidence>
<dbReference type="OrthoDB" id="190675at2759"/>
<dbReference type="PANTHER" id="PTHR15535:SF17">
    <property type="entry name" value="TRANSMEMBRANE PROTEIN"/>
    <property type="match status" value="1"/>
</dbReference>
<organism evidence="4 5">
    <name type="scientific">Amphibalanus amphitrite</name>
    <name type="common">Striped barnacle</name>
    <name type="synonym">Balanus amphitrite</name>
    <dbReference type="NCBI Taxonomy" id="1232801"/>
    <lineage>
        <taxon>Eukaryota</taxon>
        <taxon>Metazoa</taxon>
        <taxon>Ecdysozoa</taxon>
        <taxon>Arthropoda</taxon>
        <taxon>Crustacea</taxon>
        <taxon>Multicrustacea</taxon>
        <taxon>Cirripedia</taxon>
        <taxon>Thoracica</taxon>
        <taxon>Thoracicalcarea</taxon>
        <taxon>Balanomorpha</taxon>
        <taxon>Balanoidea</taxon>
        <taxon>Balanidae</taxon>
        <taxon>Amphibalaninae</taxon>
        <taxon>Amphibalanus</taxon>
    </lineage>
</organism>
<evidence type="ECO:0000313" key="5">
    <source>
        <dbReference type="Proteomes" id="UP000440578"/>
    </source>
</evidence>
<feature type="region of interest" description="Disordered" evidence="2">
    <location>
        <begin position="1004"/>
        <end position="1028"/>
    </location>
</feature>
<dbReference type="InterPro" id="IPR019316">
    <property type="entry name" value="G8_domain"/>
</dbReference>
<dbReference type="AlphaFoldDB" id="A0A6A4VSC9"/>
<evidence type="ECO:0000256" key="2">
    <source>
        <dbReference type="SAM" id="MobiDB-lite"/>
    </source>
</evidence>
<dbReference type="Pfam" id="PF24606">
    <property type="entry name" value="CEMIP_beta-hel"/>
    <property type="match status" value="1"/>
</dbReference>
<dbReference type="Pfam" id="PF10162">
    <property type="entry name" value="G8"/>
    <property type="match status" value="1"/>
</dbReference>
<dbReference type="PROSITE" id="PS51484">
    <property type="entry name" value="G8"/>
    <property type="match status" value="1"/>
</dbReference>
<accession>A0A6A4VSC9</accession>
<dbReference type="InterPro" id="IPR055401">
    <property type="entry name" value="CEMIP_beta-hel_dom"/>
</dbReference>
<feature type="domain" description="G8" evidence="3">
    <location>
        <begin position="1"/>
        <end position="120"/>
    </location>
</feature>
<dbReference type="PANTHER" id="PTHR15535">
    <property type="entry name" value="TRANSMEMBRANE PROTEIN 2-RELATED"/>
    <property type="match status" value="1"/>
</dbReference>
<evidence type="ECO:0000259" key="3">
    <source>
        <dbReference type="PROSITE" id="PS51484"/>
    </source>
</evidence>
<keyword evidence="1" id="KW-0325">Glycoprotein</keyword>
<proteinExistence type="predicted"/>